<evidence type="ECO:0000313" key="1">
    <source>
        <dbReference type="EMBL" id="AUW42525.1"/>
    </source>
</evidence>
<dbReference type="Proteomes" id="UP000238523">
    <property type="component" value="Chromosome"/>
</dbReference>
<gene>
    <name evidence="1" type="ORF">CUJ84_Chr002160</name>
</gene>
<dbReference type="InterPro" id="IPR008320">
    <property type="entry name" value="UCP032025"/>
</dbReference>
<dbReference type="PIRSF" id="PIRSF032025">
    <property type="entry name" value="UCP032025"/>
    <property type="match status" value="1"/>
</dbReference>
<protein>
    <recommendedName>
        <fullName evidence="3">DUF1489 family protein</fullName>
    </recommendedName>
</protein>
<organism evidence="1 2">
    <name type="scientific">Rhizobium leguminosarum</name>
    <dbReference type="NCBI Taxonomy" id="384"/>
    <lineage>
        <taxon>Bacteria</taxon>
        <taxon>Pseudomonadati</taxon>
        <taxon>Pseudomonadota</taxon>
        <taxon>Alphaproteobacteria</taxon>
        <taxon>Hyphomicrobiales</taxon>
        <taxon>Rhizobiaceae</taxon>
        <taxon>Rhizobium/Agrobacterium group</taxon>
        <taxon>Rhizobium</taxon>
    </lineage>
</organism>
<name>A0A2K9Z2S2_RHILE</name>
<dbReference type="EMBL" id="CP025012">
    <property type="protein sequence ID" value="AUW42525.1"/>
    <property type="molecule type" value="Genomic_DNA"/>
</dbReference>
<reference evidence="1 2" key="1">
    <citation type="submission" date="2017-11" db="EMBL/GenBank/DDBJ databases">
        <title>Complete genome of Rhizobium leguminosarum Norway, an ineffective micro-symbiont.</title>
        <authorList>
            <person name="Hoffrichter A."/>
            <person name="Liang J."/>
            <person name="Brachmann A."/>
            <person name="Marin M."/>
        </authorList>
    </citation>
    <scope>NUCLEOTIDE SEQUENCE [LARGE SCALE GENOMIC DNA]</scope>
    <source>
        <strain evidence="1 2">Norway</strain>
    </source>
</reference>
<evidence type="ECO:0008006" key="3">
    <source>
        <dbReference type="Google" id="ProtNLM"/>
    </source>
</evidence>
<sequence>MKLDARCQKDFNGSMALHLIKLCVGADSIDDLREWVAERSLRAIAAGLEPHSVHTTRMAPKRMEELLDGGSLYWVIKGQVQARQKLLDIETFTDGEGISRCRLMLGPEVIETAVQPKRPFQGWRYYTEDDVPRDLTSLGAGVAEMPADLRRELTDLGLL</sequence>
<accession>A0A2K9Z2S2</accession>
<proteinExistence type="predicted"/>
<dbReference type="AlphaFoldDB" id="A0A2K9Z2S2"/>
<dbReference type="Pfam" id="PF07370">
    <property type="entry name" value="DUF1489"/>
    <property type="match status" value="1"/>
</dbReference>
<evidence type="ECO:0000313" key="2">
    <source>
        <dbReference type="Proteomes" id="UP000238523"/>
    </source>
</evidence>